<gene>
    <name evidence="1" type="ORF">ACFP4F_17965</name>
</gene>
<keyword evidence="2" id="KW-1185">Reference proteome</keyword>
<accession>A0ABW1MKQ1</accession>
<evidence type="ECO:0000313" key="2">
    <source>
        <dbReference type="Proteomes" id="UP001596139"/>
    </source>
</evidence>
<proteinExistence type="predicted"/>
<organism evidence="1 2">
    <name type="scientific">Streptomyces ochraceiscleroticus</name>
    <dbReference type="NCBI Taxonomy" id="47761"/>
    <lineage>
        <taxon>Bacteria</taxon>
        <taxon>Bacillati</taxon>
        <taxon>Actinomycetota</taxon>
        <taxon>Actinomycetes</taxon>
        <taxon>Kitasatosporales</taxon>
        <taxon>Streptomycetaceae</taxon>
        <taxon>Streptomyces</taxon>
    </lineage>
</organism>
<protein>
    <recommendedName>
        <fullName evidence="3">Rad50/SbcC-type AAA domain-containing protein</fullName>
    </recommendedName>
</protein>
<dbReference type="EMBL" id="JBHSPX010000004">
    <property type="protein sequence ID" value="MFC6064419.1"/>
    <property type="molecule type" value="Genomic_DNA"/>
</dbReference>
<dbReference type="RefSeq" id="WP_157848957.1">
    <property type="nucleotide sequence ID" value="NZ_JBHSPX010000004.1"/>
</dbReference>
<evidence type="ECO:0008006" key="3">
    <source>
        <dbReference type="Google" id="ProtNLM"/>
    </source>
</evidence>
<reference evidence="2" key="1">
    <citation type="journal article" date="2019" name="Int. J. Syst. Evol. Microbiol.">
        <title>The Global Catalogue of Microorganisms (GCM) 10K type strain sequencing project: providing services to taxonomists for standard genome sequencing and annotation.</title>
        <authorList>
            <consortium name="The Broad Institute Genomics Platform"/>
            <consortium name="The Broad Institute Genome Sequencing Center for Infectious Disease"/>
            <person name="Wu L."/>
            <person name="Ma J."/>
        </authorList>
    </citation>
    <scope>NUCLEOTIDE SEQUENCE [LARGE SCALE GENOMIC DNA]</scope>
    <source>
        <strain evidence="2">CGMCC 1.15180</strain>
    </source>
</reference>
<dbReference type="Proteomes" id="UP001596139">
    <property type="component" value="Unassembled WGS sequence"/>
</dbReference>
<comment type="caution">
    <text evidence="1">The sequence shown here is derived from an EMBL/GenBank/DDBJ whole genome shotgun (WGS) entry which is preliminary data.</text>
</comment>
<sequence length="45" mass="5009">MIEKFEFLRGGAWHVRLFTGLVTFLVGHSKSGKSTAIEALLYPLS</sequence>
<name>A0ABW1MKQ1_9ACTN</name>
<evidence type="ECO:0000313" key="1">
    <source>
        <dbReference type="EMBL" id="MFC6064419.1"/>
    </source>
</evidence>